<keyword evidence="6" id="KW-1185">Reference proteome</keyword>
<dbReference type="Proteomes" id="UP001358586">
    <property type="component" value="Chromosome 4"/>
</dbReference>
<dbReference type="InterPro" id="IPR001220">
    <property type="entry name" value="Legume_lectin_dom"/>
</dbReference>
<evidence type="ECO:0000259" key="4">
    <source>
        <dbReference type="Pfam" id="PF00139"/>
    </source>
</evidence>
<evidence type="ECO:0000256" key="3">
    <source>
        <dbReference type="SAM" id="SignalP"/>
    </source>
</evidence>
<feature type="domain" description="Legume lectin" evidence="4">
    <location>
        <begin position="106"/>
        <end position="166"/>
    </location>
</feature>
<evidence type="ECO:0000256" key="1">
    <source>
        <dbReference type="ARBA" id="ARBA00022734"/>
    </source>
</evidence>
<comment type="caution">
    <text evidence="5">The sequence shown here is derived from an EMBL/GenBank/DDBJ whole genome shotgun (WGS) entry which is preliminary data.</text>
</comment>
<evidence type="ECO:0000256" key="2">
    <source>
        <dbReference type="SAM" id="Phobius"/>
    </source>
</evidence>
<dbReference type="Pfam" id="PF00139">
    <property type="entry name" value="Lectin_legB"/>
    <property type="match status" value="1"/>
</dbReference>
<dbReference type="EMBL" id="JARKNE010000004">
    <property type="protein sequence ID" value="KAK5837139.1"/>
    <property type="molecule type" value="Genomic_DNA"/>
</dbReference>
<dbReference type="Gene3D" id="2.60.120.200">
    <property type="match status" value="1"/>
</dbReference>
<keyword evidence="1" id="KW-0430">Lectin</keyword>
<dbReference type="InterPro" id="IPR013320">
    <property type="entry name" value="ConA-like_dom_sf"/>
</dbReference>
<keyword evidence="2" id="KW-0812">Transmembrane</keyword>
<organism evidence="5 6">
    <name type="scientific">Gossypium arboreum</name>
    <name type="common">Tree cotton</name>
    <name type="synonym">Gossypium nanking</name>
    <dbReference type="NCBI Taxonomy" id="29729"/>
    <lineage>
        <taxon>Eukaryota</taxon>
        <taxon>Viridiplantae</taxon>
        <taxon>Streptophyta</taxon>
        <taxon>Embryophyta</taxon>
        <taxon>Tracheophyta</taxon>
        <taxon>Spermatophyta</taxon>
        <taxon>Magnoliopsida</taxon>
        <taxon>eudicotyledons</taxon>
        <taxon>Gunneridae</taxon>
        <taxon>Pentapetalae</taxon>
        <taxon>rosids</taxon>
        <taxon>malvids</taxon>
        <taxon>Malvales</taxon>
        <taxon>Malvaceae</taxon>
        <taxon>Malvoideae</taxon>
        <taxon>Gossypium</taxon>
    </lineage>
</organism>
<evidence type="ECO:0000313" key="5">
    <source>
        <dbReference type="EMBL" id="KAK5837139.1"/>
    </source>
</evidence>
<feature type="transmembrane region" description="Helical" evidence="2">
    <location>
        <begin position="77"/>
        <end position="101"/>
    </location>
</feature>
<name>A0ABR0QDP1_GOSAR</name>
<evidence type="ECO:0000313" key="6">
    <source>
        <dbReference type="Proteomes" id="UP001358586"/>
    </source>
</evidence>
<reference evidence="5 6" key="1">
    <citation type="submission" date="2023-03" db="EMBL/GenBank/DDBJ databases">
        <title>WGS of Gossypium arboreum.</title>
        <authorList>
            <person name="Yu D."/>
        </authorList>
    </citation>
    <scope>NUCLEOTIDE SEQUENCE [LARGE SCALE GENOMIC DNA]</scope>
    <source>
        <tissue evidence="5">Leaf</tissue>
    </source>
</reference>
<proteinExistence type="predicted"/>
<keyword evidence="2" id="KW-1133">Transmembrane helix</keyword>
<dbReference type="SUPFAM" id="SSF49899">
    <property type="entry name" value="Concanavalin A-like lectins/glucanases"/>
    <property type="match status" value="1"/>
</dbReference>
<feature type="signal peptide" evidence="3">
    <location>
        <begin position="1"/>
        <end position="17"/>
    </location>
</feature>
<sequence>MMLRRLRLVLRPWLLQSAFTEIEIAKMKVGNVVFSLAEKKGNELPCVAATFLKIRTPKMKKARKAENMHLKSRKPEFLFIFLFLYTLPMGLLVHFTMAAAIDDGNIHFNLTDFTPNMPHIQFEADTTASGGQIQLTTNQRNKPLNGSVGRATYYQPMHLWDNSSRKPLQISPLIFLSPSIP</sequence>
<accession>A0ABR0QDP1</accession>
<protein>
    <recommendedName>
        <fullName evidence="4">Legume lectin domain-containing protein</fullName>
    </recommendedName>
</protein>
<feature type="chain" id="PRO_5046772788" description="Legume lectin domain-containing protein" evidence="3">
    <location>
        <begin position="18"/>
        <end position="181"/>
    </location>
</feature>
<gene>
    <name evidence="5" type="ORF">PVK06_012949</name>
</gene>
<keyword evidence="3" id="KW-0732">Signal</keyword>
<keyword evidence="2" id="KW-0472">Membrane</keyword>